<evidence type="ECO:0000256" key="1">
    <source>
        <dbReference type="ARBA" id="ARBA00005278"/>
    </source>
</evidence>
<evidence type="ECO:0000313" key="4">
    <source>
        <dbReference type="EMBL" id="AKA68026.1"/>
    </source>
</evidence>
<evidence type="ECO:0000313" key="5">
    <source>
        <dbReference type="Proteomes" id="UP000033115"/>
    </source>
</evidence>
<dbReference type="RefSeq" id="WP_029159528.1">
    <property type="nucleotide sequence ID" value="NZ_CP009933.1"/>
</dbReference>
<comment type="similarity">
    <text evidence="1">Belongs to the GerABKA family.</text>
</comment>
<keyword evidence="5" id="KW-1185">Reference proteome</keyword>
<dbReference type="PANTHER" id="PTHR22550:SF16">
    <property type="entry name" value="SPORE GERMINATION PROTEIN"/>
    <property type="match status" value="1"/>
</dbReference>
<keyword evidence="3" id="KW-0812">Transmembrane</keyword>
<dbReference type="KEGG" id="csq:CSCA_0901"/>
<dbReference type="GO" id="GO:0009847">
    <property type="term" value="P:spore germination"/>
    <property type="evidence" value="ECO:0007669"/>
    <property type="project" value="InterPro"/>
</dbReference>
<dbReference type="PIRSF" id="PIRSF005690">
    <property type="entry name" value="GerBA"/>
    <property type="match status" value="1"/>
</dbReference>
<gene>
    <name evidence="4" type="ORF">CSCA_0901</name>
</gene>
<evidence type="ECO:0000256" key="3">
    <source>
        <dbReference type="SAM" id="Phobius"/>
    </source>
</evidence>
<keyword evidence="3" id="KW-1133">Transmembrane helix</keyword>
<evidence type="ECO:0000256" key="2">
    <source>
        <dbReference type="ARBA" id="ARBA00023136"/>
    </source>
</evidence>
<dbReference type="GO" id="GO:0016020">
    <property type="term" value="C:membrane"/>
    <property type="evidence" value="ECO:0007669"/>
    <property type="project" value="InterPro"/>
</dbReference>
<feature type="transmembrane region" description="Helical" evidence="3">
    <location>
        <begin position="416"/>
        <end position="440"/>
    </location>
</feature>
<protein>
    <submittedName>
        <fullName evidence="4">GerA spore germination protein</fullName>
    </submittedName>
</protein>
<feature type="transmembrane region" description="Helical" evidence="3">
    <location>
        <begin position="385"/>
        <end position="404"/>
    </location>
</feature>
<dbReference type="InterPro" id="IPR004995">
    <property type="entry name" value="Spore_Ger"/>
</dbReference>
<dbReference type="Pfam" id="PF03323">
    <property type="entry name" value="GerA"/>
    <property type="match status" value="1"/>
</dbReference>
<dbReference type="Proteomes" id="UP000033115">
    <property type="component" value="Chromosome"/>
</dbReference>
<accession>A0A0E3GQ64</accession>
<dbReference type="HOGENOM" id="CLU_021639_4_1_9"/>
<dbReference type="PANTHER" id="PTHR22550">
    <property type="entry name" value="SPORE GERMINATION PROTEIN"/>
    <property type="match status" value="1"/>
</dbReference>
<dbReference type="EMBL" id="CP009933">
    <property type="protein sequence ID" value="AKA68026.1"/>
    <property type="molecule type" value="Genomic_DNA"/>
</dbReference>
<feature type="transmembrane region" description="Helical" evidence="3">
    <location>
        <begin position="289"/>
        <end position="311"/>
    </location>
</feature>
<name>A0A0E3GQ64_CLOSL</name>
<sequence length="496" mass="56032">MNNNFSNLEENIKIFIGKIGIKNPPVIKKFFIGKGEPIHAAIIYMNGISNKNIIDRDILKPLMVNVKEDIFHIKELPTYLCERYIYMSDTYVEEDIDNAVNSVKRGKTVILINDISNFIVVDTIGGKIREISEPVSESFMRGPREGFVENLELNLSMLQRIVKDNNLSIETITVGRRSKTGVSIVYIDDVADKDIVNNIKNRVSAIDVDVVQESGIVEQLIEKYPYTIFPQVVTTEKPDRVVANIMEGRLAIIVEGTPFAIILPAIFTDFFQSVEDYYERTIISSFVRILRIISVLIVITLPSIYLIFIRFNAELIPIKFIIPIIQSRKDIALPPLLEILSMEIVLEFLREGGLRLPSKIGQTLSVVGGFIIGDAAIRARIVSPATIVVVGVAAVGTFVIPNYEMSLSIRLIRFPILFLSNLLGVLGIAAGVYILIIHLYSLDSFGVPYFSSNKHKDLKDILVRVPLWKMNKRPQSIPNNNTIRQTNFRKKLRRKD</sequence>
<dbReference type="STRING" id="1548.CSCA_0901"/>
<dbReference type="InterPro" id="IPR050768">
    <property type="entry name" value="UPF0353/GerABKA_families"/>
</dbReference>
<organism evidence="4 5">
    <name type="scientific">Clostridium scatologenes</name>
    <dbReference type="NCBI Taxonomy" id="1548"/>
    <lineage>
        <taxon>Bacteria</taxon>
        <taxon>Bacillati</taxon>
        <taxon>Bacillota</taxon>
        <taxon>Clostridia</taxon>
        <taxon>Eubacteriales</taxon>
        <taxon>Clostridiaceae</taxon>
        <taxon>Clostridium</taxon>
    </lineage>
</organism>
<keyword evidence="2 3" id="KW-0472">Membrane</keyword>
<dbReference type="AlphaFoldDB" id="A0A0E3GQ64"/>
<reference evidence="4 5" key="1">
    <citation type="journal article" date="2015" name="J. Biotechnol.">
        <title>Complete genome sequence of a malodorant-producing acetogen, Clostridium scatologenes ATCC 25775(T).</title>
        <authorList>
            <person name="Zhu Z."/>
            <person name="Guo T."/>
            <person name="Zheng H."/>
            <person name="Song T."/>
            <person name="Ouyang P."/>
            <person name="Xie J."/>
        </authorList>
    </citation>
    <scope>NUCLEOTIDE SEQUENCE [LARGE SCALE GENOMIC DNA]</scope>
    <source>
        <strain evidence="4 5">ATCC 25775</strain>
    </source>
</reference>
<proteinExistence type="inferred from homology"/>